<feature type="transmembrane region" description="Helical" evidence="2">
    <location>
        <begin position="486"/>
        <end position="504"/>
    </location>
</feature>
<dbReference type="GeneID" id="93159283"/>
<evidence type="ECO:0000256" key="1">
    <source>
        <dbReference type="SAM" id="Coils"/>
    </source>
</evidence>
<keyword evidence="4" id="KW-1185">Reference proteome</keyword>
<proteinExistence type="predicted"/>
<name>A0A6N7VGF3_9FIRM</name>
<evidence type="ECO:0000313" key="4">
    <source>
        <dbReference type="Proteomes" id="UP000434241"/>
    </source>
</evidence>
<evidence type="ECO:0000313" key="3">
    <source>
        <dbReference type="EMBL" id="MSS56871.1"/>
    </source>
</evidence>
<feature type="coiled-coil region" evidence="1">
    <location>
        <begin position="178"/>
        <end position="205"/>
    </location>
</feature>
<dbReference type="Proteomes" id="UP000434241">
    <property type="component" value="Unassembled WGS sequence"/>
</dbReference>
<dbReference type="AlphaFoldDB" id="A0A6N7VGF3"/>
<gene>
    <name evidence="3" type="ORF">FYJ55_08265</name>
</gene>
<organism evidence="3 4">
    <name type="scientific">Holdemanella porci</name>
    <dbReference type="NCBI Taxonomy" id="2652276"/>
    <lineage>
        <taxon>Bacteria</taxon>
        <taxon>Bacillati</taxon>
        <taxon>Bacillota</taxon>
        <taxon>Erysipelotrichia</taxon>
        <taxon>Erysipelotrichales</taxon>
        <taxon>Erysipelotrichaceae</taxon>
        <taxon>Holdemanella</taxon>
    </lineage>
</organism>
<dbReference type="Gene3D" id="1.20.1270.70">
    <property type="entry name" value="Designed single chain three-helix bundle"/>
    <property type="match status" value="2"/>
</dbReference>
<comment type="caution">
    <text evidence="3">The sequence shown here is derived from an EMBL/GenBank/DDBJ whole genome shotgun (WGS) entry which is preliminary data.</text>
</comment>
<keyword evidence="1" id="KW-0175">Coiled coil</keyword>
<keyword evidence="2" id="KW-0812">Transmembrane</keyword>
<keyword evidence="2" id="KW-1133">Transmembrane helix</keyword>
<dbReference type="RefSeq" id="WP_154556434.1">
    <property type="nucleotide sequence ID" value="NZ_VUMR01000049.1"/>
</dbReference>
<feature type="coiled-coil region" evidence="1">
    <location>
        <begin position="235"/>
        <end position="296"/>
    </location>
</feature>
<accession>A0A6N7VGF3</accession>
<dbReference type="EMBL" id="VUMR01000049">
    <property type="protein sequence ID" value="MSS56871.1"/>
    <property type="molecule type" value="Genomic_DNA"/>
</dbReference>
<protein>
    <submittedName>
        <fullName evidence="3">Uncharacterized protein</fullName>
    </submittedName>
</protein>
<keyword evidence="2" id="KW-0472">Membrane</keyword>
<sequence length="511" mass="56289">MNKAKVYCVASAVAVCVASNPNMDVLAKQVQPVKLEEKAQQTITADDFIEQYLSTKEIVKDSTNKDVEKYTLITKVDEKNYSFVLAGDQLFKVLTKENQDQIKNAYEDAYKKAGMIKAEGCTLSAYEIVVAEANTLILNAKTALNTSLKDAQSLDSTIFTANSYAALKTVMDESSLLVQSTTSTLEQLTQELVKLDNAKKALINVSGLKAIVDQSSTYVKDSYTHRSYTAYETSLNEAKQVLKNSASTVEDIEKAQSALNAAAASLVKKADFSKLNEKVQEASEVLESNKDMLEEASYNNFKKELDDCSLVLSNDESTQAKVDETLAHLNAYLDDNTNFVYKVVTLEEKVAPKVETSNELLVQTPVVQEQPQVVAPTVETKNVEAAKVETVVKQEDTSAAANNFIKTYLTSASGNIFTGANSLNYQKILSAMPSWVKLSATDKNAVNAELMNKVGKKYQRLLQEAQKFSMNAGKYTPVNTSTNTNVTIYSWLCMMSLGALVFVLKRLRKQD</sequence>
<reference evidence="3 4" key="1">
    <citation type="submission" date="2019-08" db="EMBL/GenBank/DDBJ databases">
        <title>In-depth cultivation of the pig gut microbiome towards novel bacterial diversity and tailored functional studies.</title>
        <authorList>
            <person name="Wylensek D."/>
            <person name="Hitch T.C.A."/>
            <person name="Clavel T."/>
        </authorList>
    </citation>
    <scope>NUCLEOTIDE SEQUENCE [LARGE SCALE GENOMIC DNA]</scope>
    <source>
        <strain evidence="3 4">LKV-472-APC-3</strain>
    </source>
</reference>
<evidence type="ECO:0000256" key="2">
    <source>
        <dbReference type="SAM" id="Phobius"/>
    </source>
</evidence>